<reference evidence="5" key="2">
    <citation type="submission" date="2021-08" db="EMBL/GenBank/DDBJ databases">
        <authorList>
            <person name="Eriksson T."/>
        </authorList>
    </citation>
    <scope>NUCLEOTIDE SEQUENCE</scope>
    <source>
        <strain evidence="5">Stoneville</strain>
        <tissue evidence="5">Whole head</tissue>
    </source>
</reference>
<dbReference type="Gene3D" id="3.15.10.30">
    <property type="entry name" value="Haemolymph juvenile hormone binding protein"/>
    <property type="match status" value="2"/>
</dbReference>
<keyword evidence="2" id="KW-0090">Biological rhythms</keyword>
<protein>
    <submittedName>
        <fullName evidence="5">Uncharacterized protein</fullName>
    </submittedName>
</protein>
<feature type="signal peptide" evidence="4">
    <location>
        <begin position="1"/>
        <end position="18"/>
    </location>
</feature>
<dbReference type="SMART" id="SM00700">
    <property type="entry name" value="JHBP"/>
    <property type="match status" value="1"/>
</dbReference>
<sequence>MKTLLIFGVFALIKFCSSLSLPPSFKKCDKRKADFDECLSVAIQSAISQLDKPLEEYGLPSFEPFLIPNLPPKIGRKIDFYHRYKNFKIYGRTKIRKTRANMDFHDKTLTLEVLNPEVRYVFEYEAKGKMFLLPIDTSGAGSGTAYNVTYVYTFTFGEYTREDQRYFQVIDTHLVMQPQDMVFHFDNLLEDKELNDGFSRLLSKNWKIVFEEIIQLYVEIYGRMYSDVFNRFLRKVPVTEIFDGLNNVTYTITFTSEEYTKDGKTHLHVIDHNLVMQPQELIFNFENLFEDKELNDGFNRAMTRKWKKIFNDLASLYVVNYGHAYAAIFNKFLSKLPLEELFDWLPTSKSATKSDFNECLSEAVHGAIRQLNEPMEEYGLPSFEPFFLGKFLRLPTGLQEL</sequence>
<evidence type="ECO:0000313" key="5">
    <source>
        <dbReference type="EMBL" id="KAH0816038.1"/>
    </source>
</evidence>
<dbReference type="InterPro" id="IPR038606">
    <property type="entry name" value="To_sf"/>
</dbReference>
<evidence type="ECO:0000256" key="2">
    <source>
        <dbReference type="ARBA" id="ARBA00023108"/>
    </source>
</evidence>
<evidence type="ECO:0000256" key="3">
    <source>
        <dbReference type="ARBA" id="ARBA00060902"/>
    </source>
</evidence>
<comment type="similarity">
    <text evidence="3">Belongs to the TO family.</text>
</comment>
<evidence type="ECO:0000256" key="4">
    <source>
        <dbReference type="SAM" id="SignalP"/>
    </source>
</evidence>
<comment type="caution">
    <text evidence="5">The sequence shown here is derived from an EMBL/GenBank/DDBJ whole genome shotgun (WGS) entry which is preliminary data.</text>
</comment>
<dbReference type="PANTHER" id="PTHR11008">
    <property type="entry name" value="PROTEIN TAKEOUT-LIKE PROTEIN"/>
    <property type="match status" value="1"/>
</dbReference>
<dbReference type="GO" id="GO:0005615">
    <property type="term" value="C:extracellular space"/>
    <property type="evidence" value="ECO:0007669"/>
    <property type="project" value="TreeGrafter"/>
</dbReference>
<organism evidence="5 6">
    <name type="scientific">Tenebrio molitor</name>
    <name type="common">Yellow mealworm beetle</name>
    <dbReference type="NCBI Taxonomy" id="7067"/>
    <lineage>
        <taxon>Eukaryota</taxon>
        <taxon>Metazoa</taxon>
        <taxon>Ecdysozoa</taxon>
        <taxon>Arthropoda</taxon>
        <taxon>Hexapoda</taxon>
        <taxon>Insecta</taxon>
        <taxon>Pterygota</taxon>
        <taxon>Neoptera</taxon>
        <taxon>Endopterygota</taxon>
        <taxon>Coleoptera</taxon>
        <taxon>Polyphaga</taxon>
        <taxon>Cucujiformia</taxon>
        <taxon>Tenebrionidae</taxon>
        <taxon>Tenebrio</taxon>
    </lineage>
</organism>
<proteinExistence type="inferred from homology"/>
<name>A0A8J6LDR4_TENMO</name>
<dbReference type="GO" id="GO:0007623">
    <property type="term" value="P:circadian rhythm"/>
    <property type="evidence" value="ECO:0007669"/>
    <property type="project" value="UniProtKB-ARBA"/>
</dbReference>
<keyword evidence="6" id="KW-1185">Reference proteome</keyword>
<gene>
    <name evidence="5" type="ORF">GEV33_006752</name>
</gene>
<dbReference type="AlphaFoldDB" id="A0A8J6LDR4"/>
<dbReference type="EMBL" id="JABDTM020022170">
    <property type="protein sequence ID" value="KAH0816038.1"/>
    <property type="molecule type" value="Genomic_DNA"/>
</dbReference>
<feature type="chain" id="PRO_5035200835" evidence="4">
    <location>
        <begin position="19"/>
        <end position="401"/>
    </location>
</feature>
<dbReference type="PANTHER" id="PTHR11008:SF32">
    <property type="entry name" value="CIRCADIAN CLOCK-CONTROLLED PROTEIN DAYWAKE-RELATED"/>
    <property type="match status" value="1"/>
</dbReference>
<dbReference type="FunFam" id="3.15.10.30:FF:000001">
    <property type="entry name" value="Takeout-like protein 1"/>
    <property type="match status" value="1"/>
</dbReference>
<evidence type="ECO:0000313" key="6">
    <source>
        <dbReference type="Proteomes" id="UP000719412"/>
    </source>
</evidence>
<reference evidence="5" key="1">
    <citation type="journal article" date="2020" name="J Insects Food Feed">
        <title>The yellow mealworm (Tenebrio molitor) genome: a resource for the emerging insects as food and feed industry.</title>
        <authorList>
            <person name="Eriksson T."/>
            <person name="Andere A."/>
            <person name="Kelstrup H."/>
            <person name="Emery V."/>
            <person name="Picard C."/>
        </authorList>
    </citation>
    <scope>NUCLEOTIDE SEQUENCE</scope>
    <source>
        <strain evidence="5">Stoneville</strain>
        <tissue evidence="5">Whole head</tissue>
    </source>
</reference>
<dbReference type="Proteomes" id="UP000719412">
    <property type="component" value="Unassembled WGS sequence"/>
</dbReference>
<keyword evidence="1 4" id="KW-0732">Signal</keyword>
<accession>A0A8J6LDR4</accession>
<dbReference type="Pfam" id="PF06585">
    <property type="entry name" value="JHBP"/>
    <property type="match status" value="2"/>
</dbReference>
<dbReference type="InterPro" id="IPR010562">
    <property type="entry name" value="Haemolymph_juvenile_hormone-bd"/>
</dbReference>
<evidence type="ECO:0000256" key="1">
    <source>
        <dbReference type="ARBA" id="ARBA00022729"/>
    </source>
</evidence>